<reference evidence="4" key="1">
    <citation type="journal article" date="2014" name="Proc. Natl. Acad. Sci. U.S.A.">
        <title>Extensive sampling of basidiomycete genomes demonstrates inadequacy of the white-rot/brown-rot paradigm for wood decay fungi.</title>
        <authorList>
            <person name="Riley R."/>
            <person name="Salamov A.A."/>
            <person name="Brown D.W."/>
            <person name="Nagy L.G."/>
            <person name="Floudas D."/>
            <person name="Held B.W."/>
            <person name="Levasseur A."/>
            <person name="Lombard V."/>
            <person name="Morin E."/>
            <person name="Otillar R."/>
            <person name="Lindquist E.A."/>
            <person name="Sun H."/>
            <person name="LaButti K.M."/>
            <person name="Schmutz J."/>
            <person name="Jabbour D."/>
            <person name="Luo H."/>
            <person name="Baker S.E."/>
            <person name="Pisabarro A.G."/>
            <person name="Walton J.D."/>
            <person name="Blanchette R.A."/>
            <person name="Henrissat B."/>
            <person name="Martin F."/>
            <person name="Cullen D."/>
            <person name="Hibbett D.S."/>
            <person name="Grigoriev I.V."/>
        </authorList>
    </citation>
    <scope>NUCLEOTIDE SEQUENCE [LARGE SCALE GENOMIC DNA]</scope>
    <source>
        <strain evidence="4">FD-172 SS1</strain>
    </source>
</reference>
<dbReference type="Proteomes" id="UP000027195">
    <property type="component" value="Unassembled WGS sequence"/>
</dbReference>
<evidence type="ECO:0000313" key="3">
    <source>
        <dbReference type="EMBL" id="KDQ10006.1"/>
    </source>
</evidence>
<feature type="domain" description="Retrovirus-related Pol polyprotein from transposon TNT 1-94-like beta-barrel" evidence="2">
    <location>
        <begin position="303"/>
        <end position="377"/>
    </location>
</feature>
<protein>
    <recommendedName>
        <fullName evidence="2">Retrovirus-related Pol polyprotein from transposon TNT 1-94-like beta-barrel domain-containing protein</fullName>
    </recommendedName>
</protein>
<gene>
    <name evidence="3" type="ORF">BOTBODRAFT_36624</name>
</gene>
<dbReference type="OrthoDB" id="2741429at2759"/>
<dbReference type="Pfam" id="PF22936">
    <property type="entry name" value="Pol_BBD"/>
    <property type="match status" value="1"/>
</dbReference>
<dbReference type="HOGENOM" id="CLU_626973_0_0_1"/>
<dbReference type="EMBL" id="KL198072">
    <property type="protein sequence ID" value="KDQ10006.1"/>
    <property type="molecule type" value="Genomic_DNA"/>
</dbReference>
<dbReference type="InterPro" id="IPR054722">
    <property type="entry name" value="PolX-like_BBD"/>
</dbReference>
<evidence type="ECO:0000259" key="2">
    <source>
        <dbReference type="Pfam" id="PF22936"/>
    </source>
</evidence>
<feature type="compositionally biased region" description="Low complexity" evidence="1">
    <location>
        <begin position="266"/>
        <end position="277"/>
    </location>
</feature>
<evidence type="ECO:0000313" key="4">
    <source>
        <dbReference type="Proteomes" id="UP000027195"/>
    </source>
</evidence>
<evidence type="ECO:0000256" key="1">
    <source>
        <dbReference type="SAM" id="MobiDB-lite"/>
    </source>
</evidence>
<feature type="compositionally biased region" description="Basic and acidic residues" evidence="1">
    <location>
        <begin position="216"/>
        <end position="226"/>
    </location>
</feature>
<keyword evidence="4" id="KW-1185">Reference proteome</keyword>
<dbReference type="STRING" id="930990.A0A067MEJ9"/>
<name>A0A067MEJ9_BOTB1</name>
<dbReference type="AlphaFoldDB" id="A0A067MEJ9"/>
<organism evidence="3 4">
    <name type="scientific">Botryobasidium botryosum (strain FD-172 SS1)</name>
    <dbReference type="NCBI Taxonomy" id="930990"/>
    <lineage>
        <taxon>Eukaryota</taxon>
        <taxon>Fungi</taxon>
        <taxon>Dikarya</taxon>
        <taxon>Basidiomycota</taxon>
        <taxon>Agaricomycotina</taxon>
        <taxon>Agaricomycetes</taxon>
        <taxon>Cantharellales</taxon>
        <taxon>Botryobasidiaceae</taxon>
        <taxon>Botryobasidium</taxon>
    </lineage>
</organism>
<accession>A0A067MEJ9</accession>
<feature type="region of interest" description="Disordered" evidence="1">
    <location>
        <begin position="203"/>
        <end position="295"/>
    </location>
</feature>
<proteinExistence type="predicted"/>
<dbReference type="InParanoid" id="A0A067MEJ9"/>
<sequence>MQSNLDIPDFARPPNLNVDGSNWYIYSVRMTLFLKAKGLYKQVEPWGNPYDSRSHPKLHMEYKQRDDTAKLIIASTIPDSLLLLVHDRPVAYDMWKALVQEFRPKNAIFKAGFEKHFKQVRSIAHLVQCRETLAGAGGIISHDDYFRQIVLSLNHSYPSEAKACNDFIAEFKKDPVANWIPFKHNLDHSIVSARDISLPDADEEMESDIQLQSADRNSESEGRPTRIDVGIAPPGDKVTGNDGPSGARSASQHPSRVSREALQEAPTSGTPSSFSPTAHDAAHPAISHAGSPDTRHEVYSTVAPHHISPHRHDFVTFTPFEPKAFKSALGSTLIATGIGDLPIFVPDGNSEKPVLLQNAYYAPKLSATLVSLPQLSQEWEGDLSIGTSGDALTATSDEGVVASIPMCDGLHQVTHQVSLDLIARAKRMAFEFHPV</sequence>